<proteinExistence type="predicted"/>
<accession>A0A7C9NB19</accession>
<organism evidence="2">
    <name type="scientific">Muribaculaceae bacterium Z82</name>
    <dbReference type="NCBI Taxonomy" id="2304548"/>
    <lineage>
        <taxon>Bacteria</taxon>
        <taxon>Pseudomonadati</taxon>
        <taxon>Bacteroidota</taxon>
        <taxon>Bacteroidia</taxon>
        <taxon>Bacteroidales</taxon>
        <taxon>Muribaculaceae</taxon>
    </lineage>
</organism>
<evidence type="ECO:0000259" key="1">
    <source>
        <dbReference type="Pfam" id="PF13274"/>
    </source>
</evidence>
<protein>
    <submittedName>
        <fullName evidence="2">DUF4065 domain-containing protein</fullName>
    </submittedName>
</protein>
<feature type="domain" description="Antitoxin SocA-like Panacea" evidence="1">
    <location>
        <begin position="23"/>
        <end position="114"/>
    </location>
</feature>
<sequence length="152" mass="16702">MDDVLSVAACALCELGCAATMKLQKTVYYAQAYHLAKYKEPLFSERIEAWVNGPVVPDLFEKHRGKFVVEANFLDEYSKDVSQDAAYVVSHVVACVKDMSGAELSGLVRSECPWLEARKGCVPTMRHGGEITISSIYEYYSSAPAGHPVFAA</sequence>
<reference evidence="2" key="1">
    <citation type="submission" date="2018-08" db="EMBL/GenBank/DDBJ databases">
        <title>Murine metabolic-syndrome-specific gut microbial biobank.</title>
        <authorList>
            <person name="Liu C."/>
        </authorList>
    </citation>
    <scope>NUCLEOTIDE SEQUENCE [LARGE SCALE GENOMIC DNA]</scope>
    <source>
        <strain evidence="2">Z82</strain>
    </source>
</reference>
<dbReference type="AlphaFoldDB" id="A0A7C9NB19"/>
<comment type="caution">
    <text evidence="2">The sequence shown here is derived from an EMBL/GenBank/DDBJ whole genome shotgun (WGS) entry which is preliminary data.</text>
</comment>
<gene>
    <name evidence="2" type="ORF">D1639_06830</name>
</gene>
<dbReference type="InterPro" id="IPR025272">
    <property type="entry name" value="SocA_Panacea"/>
</dbReference>
<name>A0A7C9NB19_9BACT</name>
<dbReference type="EMBL" id="QWKH01000044">
    <property type="protein sequence ID" value="NBI34744.1"/>
    <property type="molecule type" value="Genomic_DNA"/>
</dbReference>
<evidence type="ECO:0000313" key="2">
    <source>
        <dbReference type="EMBL" id="NBI34744.1"/>
    </source>
</evidence>
<dbReference type="Pfam" id="PF13274">
    <property type="entry name" value="SocA_Panacea"/>
    <property type="match status" value="1"/>
</dbReference>